<dbReference type="GO" id="GO:0080019">
    <property type="term" value="F:alcohol-forming very long-chain fatty acyl-CoA reductase activity"/>
    <property type="evidence" value="ECO:0007669"/>
    <property type="project" value="InterPro"/>
</dbReference>
<dbReference type="OrthoDB" id="429813at2759"/>
<dbReference type="EMBL" id="CAICTM010001989">
    <property type="protein sequence ID" value="CAB9527410.1"/>
    <property type="molecule type" value="Genomic_DNA"/>
</dbReference>
<keyword evidence="1" id="KW-0443">Lipid metabolism</keyword>
<dbReference type="Pfam" id="PF07993">
    <property type="entry name" value="NAD_binding_4"/>
    <property type="match status" value="1"/>
</dbReference>
<feature type="domain" description="Thioester reductase (TE)" evidence="2">
    <location>
        <begin position="11"/>
        <end position="243"/>
    </location>
</feature>
<dbReference type="Gene3D" id="3.40.50.720">
    <property type="entry name" value="NAD(P)-binding Rossmann-like Domain"/>
    <property type="match status" value="1"/>
</dbReference>
<protein>
    <recommendedName>
        <fullName evidence="1">Fatty acyl-CoA reductase</fullName>
        <ecNumber evidence="1">1.2.1.84</ecNumber>
    </recommendedName>
</protein>
<dbReference type="PANTHER" id="PTHR11011:SF45">
    <property type="entry name" value="FATTY ACYL-COA REDUCTASE CG8306-RELATED"/>
    <property type="match status" value="1"/>
</dbReference>
<comment type="function">
    <text evidence="1">Catalyzes the reduction of fatty acyl-CoA to fatty alcohols.</text>
</comment>
<dbReference type="InterPro" id="IPR036291">
    <property type="entry name" value="NAD(P)-bd_dom_sf"/>
</dbReference>
<comment type="similarity">
    <text evidence="1">Belongs to the fatty acyl-CoA reductase family.</text>
</comment>
<dbReference type="GO" id="GO:0005777">
    <property type="term" value="C:peroxisome"/>
    <property type="evidence" value="ECO:0007669"/>
    <property type="project" value="TreeGrafter"/>
</dbReference>
<dbReference type="InterPro" id="IPR026055">
    <property type="entry name" value="FAR"/>
</dbReference>
<accession>A0A9N8HWK4</accession>
<reference evidence="3" key="1">
    <citation type="submission" date="2020-06" db="EMBL/GenBank/DDBJ databases">
        <authorList>
            <consortium name="Plant Systems Biology data submission"/>
        </authorList>
    </citation>
    <scope>NUCLEOTIDE SEQUENCE</scope>
    <source>
        <strain evidence="3">D6</strain>
    </source>
</reference>
<keyword evidence="1" id="KW-0560">Oxidoreductase</keyword>
<keyword evidence="1" id="KW-0521">NADP</keyword>
<dbReference type="GO" id="GO:0102965">
    <property type="term" value="F:alcohol-forming long-chain fatty acyl-CoA reductase activity"/>
    <property type="evidence" value="ECO:0007669"/>
    <property type="project" value="UniProtKB-EC"/>
</dbReference>
<organism evidence="3 4">
    <name type="scientific">Seminavis robusta</name>
    <dbReference type="NCBI Taxonomy" id="568900"/>
    <lineage>
        <taxon>Eukaryota</taxon>
        <taxon>Sar</taxon>
        <taxon>Stramenopiles</taxon>
        <taxon>Ochrophyta</taxon>
        <taxon>Bacillariophyta</taxon>
        <taxon>Bacillariophyceae</taxon>
        <taxon>Bacillariophycidae</taxon>
        <taxon>Naviculales</taxon>
        <taxon>Naviculaceae</taxon>
        <taxon>Seminavis</taxon>
    </lineage>
</organism>
<evidence type="ECO:0000259" key="2">
    <source>
        <dbReference type="Pfam" id="PF07993"/>
    </source>
</evidence>
<dbReference type="PANTHER" id="PTHR11011">
    <property type="entry name" value="MALE STERILITY PROTEIN 2-RELATED"/>
    <property type="match status" value="1"/>
</dbReference>
<sequence length="401" mass="43586">MQALSNVRTLVTGGTGFVGLRTVSKLLSDTPTKQIGLAIRADSQKAAKARLMKLTLQHPGLGIQDHLDRIEIIPYNGANIPTREYDALLNLASDTAWTKPLDEMLQANCAPLEEAITGKTVPKHVVHCSTAYARPLEFVSEDTIAKEESFPEGSSFFSPYAQSKYQCERMIESNAGATDTCYSIVRPSTVGASVGVDSMPRGWTTDMKGLAGAMYLASQGMTRAPVEPKFDSNVLPVDHVANTLIASLLENVVRNSPTLEYIHAAPGDEVGLSWGDAFKRINPSLPLVEDAEPTAPFFPGNAKLDAAGKILYTVAGRPFRFQATKQDTLLKPLLTDAEQKTFCMKWGPEDNLSTYFQDATTEVQKKLAERAAAKKQSKKESVRVAVSCKRTKAQVSTSLSQ</sequence>
<dbReference type="AlphaFoldDB" id="A0A9N8HWK4"/>
<dbReference type="GO" id="GO:0035336">
    <property type="term" value="P:long-chain fatty-acyl-CoA metabolic process"/>
    <property type="evidence" value="ECO:0007669"/>
    <property type="project" value="TreeGrafter"/>
</dbReference>
<name>A0A9N8HWK4_9STRA</name>
<proteinExistence type="inferred from homology"/>
<keyword evidence="1" id="KW-0444">Lipid biosynthesis</keyword>
<dbReference type="Proteomes" id="UP001153069">
    <property type="component" value="Unassembled WGS sequence"/>
</dbReference>
<gene>
    <name evidence="3" type="ORF">SEMRO_1991_G309780.1</name>
</gene>
<evidence type="ECO:0000313" key="4">
    <source>
        <dbReference type="Proteomes" id="UP001153069"/>
    </source>
</evidence>
<dbReference type="EC" id="1.2.1.84" evidence="1"/>
<evidence type="ECO:0000313" key="3">
    <source>
        <dbReference type="EMBL" id="CAB9527410.1"/>
    </source>
</evidence>
<comment type="catalytic activity">
    <reaction evidence="1">
        <text>a long-chain fatty acyl-CoA + 2 NADPH + 2 H(+) = a long-chain primary fatty alcohol + 2 NADP(+) + CoA</text>
        <dbReference type="Rhea" id="RHEA:52716"/>
        <dbReference type="ChEBI" id="CHEBI:15378"/>
        <dbReference type="ChEBI" id="CHEBI:57287"/>
        <dbReference type="ChEBI" id="CHEBI:57783"/>
        <dbReference type="ChEBI" id="CHEBI:58349"/>
        <dbReference type="ChEBI" id="CHEBI:77396"/>
        <dbReference type="ChEBI" id="CHEBI:83139"/>
        <dbReference type="EC" id="1.2.1.84"/>
    </reaction>
</comment>
<evidence type="ECO:0000256" key="1">
    <source>
        <dbReference type="RuleBase" id="RU363097"/>
    </source>
</evidence>
<comment type="caution">
    <text evidence="3">The sequence shown here is derived from an EMBL/GenBank/DDBJ whole genome shotgun (WGS) entry which is preliminary data.</text>
</comment>
<keyword evidence="4" id="KW-1185">Reference proteome</keyword>
<dbReference type="InterPro" id="IPR013120">
    <property type="entry name" value="FAR_NAD-bd"/>
</dbReference>
<dbReference type="SUPFAM" id="SSF51735">
    <property type="entry name" value="NAD(P)-binding Rossmann-fold domains"/>
    <property type="match status" value="1"/>
</dbReference>